<evidence type="ECO:0000313" key="4">
    <source>
        <dbReference type="EnsemblProtists" id="HpaP800607"/>
    </source>
</evidence>
<dbReference type="Proteomes" id="UP000011713">
    <property type="component" value="Unassembled WGS sequence"/>
</dbReference>
<feature type="compositionally biased region" description="Acidic residues" evidence="2">
    <location>
        <begin position="167"/>
        <end position="181"/>
    </location>
</feature>
<evidence type="ECO:0000256" key="2">
    <source>
        <dbReference type="SAM" id="MobiDB-lite"/>
    </source>
</evidence>
<feature type="compositionally biased region" description="Polar residues" evidence="2">
    <location>
        <begin position="571"/>
        <end position="580"/>
    </location>
</feature>
<protein>
    <recommendedName>
        <fullName evidence="3">FHA domain-containing protein</fullName>
    </recommendedName>
</protein>
<dbReference type="InterPro" id="IPR008984">
    <property type="entry name" value="SMAD_FHA_dom_sf"/>
</dbReference>
<dbReference type="InterPro" id="IPR050923">
    <property type="entry name" value="Cell_Proc_Reg/RNA_Proc"/>
</dbReference>
<dbReference type="VEuPathDB" id="FungiDB:HpaG800607"/>
<dbReference type="PANTHER" id="PTHR23308">
    <property type="entry name" value="NUCLEAR INHIBITOR OF PROTEIN PHOSPHATASE-1"/>
    <property type="match status" value="1"/>
</dbReference>
<evidence type="ECO:0000313" key="5">
    <source>
        <dbReference type="Proteomes" id="UP000011713"/>
    </source>
</evidence>
<feature type="region of interest" description="Disordered" evidence="2">
    <location>
        <begin position="532"/>
        <end position="612"/>
    </location>
</feature>
<feature type="coiled-coil region" evidence="1">
    <location>
        <begin position="366"/>
        <end position="393"/>
    </location>
</feature>
<organism evidence="4 5">
    <name type="scientific">Hyaloperonospora arabidopsidis (strain Emoy2)</name>
    <name type="common">Downy mildew agent</name>
    <name type="synonym">Peronospora arabidopsidis</name>
    <dbReference type="NCBI Taxonomy" id="559515"/>
    <lineage>
        <taxon>Eukaryota</taxon>
        <taxon>Sar</taxon>
        <taxon>Stramenopiles</taxon>
        <taxon>Oomycota</taxon>
        <taxon>Peronosporomycetes</taxon>
        <taxon>Peronosporales</taxon>
        <taxon>Peronosporaceae</taxon>
        <taxon>Hyaloperonospora</taxon>
    </lineage>
</organism>
<feature type="region of interest" description="Disordered" evidence="2">
    <location>
        <begin position="287"/>
        <end position="309"/>
    </location>
</feature>
<dbReference type="InParanoid" id="M4B2V9"/>
<dbReference type="HOGENOM" id="CLU_015909_2_2_1"/>
<dbReference type="EMBL" id="JH598094">
    <property type="status" value="NOT_ANNOTATED_CDS"/>
    <property type="molecule type" value="Genomic_DNA"/>
</dbReference>
<dbReference type="Gene3D" id="2.60.200.20">
    <property type="match status" value="1"/>
</dbReference>
<evidence type="ECO:0000256" key="1">
    <source>
        <dbReference type="SAM" id="Coils"/>
    </source>
</evidence>
<keyword evidence="5" id="KW-1185">Reference proteome</keyword>
<dbReference type="AlphaFoldDB" id="M4B2V9"/>
<feature type="domain" description="FHA" evidence="3">
    <location>
        <begin position="44"/>
        <end position="95"/>
    </location>
</feature>
<evidence type="ECO:0000259" key="3">
    <source>
        <dbReference type="PROSITE" id="PS50006"/>
    </source>
</evidence>
<dbReference type="SUPFAM" id="SSF49879">
    <property type="entry name" value="SMAD/FHA domain"/>
    <property type="match status" value="1"/>
</dbReference>
<sequence length="612" mass="67641">MTHYSPPDWSTTGRNVFTLSLEVIKSGVTVDRLPLDQKDGRSYVFIGRMETVCDVAVAHPSISRVHAVLQFDEQGALFLYDTRSTHGCYVNKRRVSAEDFVRLHIGDVLVFGESTRLYVVCGPAELLPPEYESSNLTKLREKLGKKRSLQEDSKQLEERGVSWGFGEDAEDEEEGESDEEMDAAKTREALPDYLCNVRRRKKEDDQPYTSSVGPSQIHEKDQRLYQQLQTRIRKMENLKLERSRILAKQNQLNGLSEGQQNTLDRNEQRIDALMKEIDNLEGRIHAKNDQRTQSGGATGTAAGRKRNVNEELYGYSSDEDDFYDRTKANQQKITARKQKVTGSIVTPDVTTAAPQTRTTKSKILTEDSIKANVKKLEAELAKVQDELAAVSTVAAEKGHAVRGDSKTQMETDTLDSFMVATTTQLHESKVDTLTRRKEDVEVELRRQQQLLAVATPALAAIPISEPYADTGTDVGKSSPSALVSAKKSSAQDPAYMNKTIDLDTATVQDAAPKDTSAAAEIQSLAKAISNAQTLASPRPEETADETDVKPVAPKRRRIVGPALVPPLQSKPPVSNGQPGNDPSVLEGGDQVWVPPTNQTGDGRTKLNDKYGY</sequence>
<dbReference type="OMA" id="IHSTHGC"/>
<dbReference type="eggNOG" id="KOG1881">
    <property type="taxonomic scope" value="Eukaryota"/>
</dbReference>
<dbReference type="Pfam" id="PF00498">
    <property type="entry name" value="FHA"/>
    <property type="match status" value="1"/>
</dbReference>
<name>M4B2V9_HYAAE</name>
<keyword evidence="1" id="KW-0175">Coiled coil</keyword>
<dbReference type="PROSITE" id="PS50006">
    <property type="entry name" value="FHA_DOMAIN"/>
    <property type="match status" value="1"/>
</dbReference>
<feature type="region of interest" description="Disordered" evidence="2">
    <location>
        <begin position="147"/>
        <end position="222"/>
    </location>
</feature>
<reference evidence="5" key="1">
    <citation type="journal article" date="2010" name="Science">
        <title>Signatures of adaptation to obligate biotrophy in the Hyaloperonospora arabidopsidis genome.</title>
        <authorList>
            <person name="Baxter L."/>
            <person name="Tripathy S."/>
            <person name="Ishaque N."/>
            <person name="Boot N."/>
            <person name="Cabral A."/>
            <person name="Kemen E."/>
            <person name="Thines M."/>
            <person name="Ah-Fong A."/>
            <person name="Anderson R."/>
            <person name="Badejoko W."/>
            <person name="Bittner-Eddy P."/>
            <person name="Boore J.L."/>
            <person name="Chibucos M.C."/>
            <person name="Coates M."/>
            <person name="Dehal P."/>
            <person name="Delehaunty K."/>
            <person name="Dong S."/>
            <person name="Downton P."/>
            <person name="Dumas B."/>
            <person name="Fabro G."/>
            <person name="Fronick C."/>
            <person name="Fuerstenberg S.I."/>
            <person name="Fulton L."/>
            <person name="Gaulin E."/>
            <person name="Govers F."/>
            <person name="Hughes L."/>
            <person name="Humphray S."/>
            <person name="Jiang R.H."/>
            <person name="Judelson H."/>
            <person name="Kamoun S."/>
            <person name="Kyung K."/>
            <person name="Meijer H."/>
            <person name="Minx P."/>
            <person name="Morris P."/>
            <person name="Nelson J."/>
            <person name="Phuntumart V."/>
            <person name="Qutob D."/>
            <person name="Rehmany A."/>
            <person name="Rougon-Cardoso A."/>
            <person name="Ryden P."/>
            <person name="Torto-Alalibo T."/>
            <person name="Studholme D."/>
            <person name="Wang Y."/>
            <person name="Win J."/>
            <person name="Wood J."/>
            <person name="Clifton S.W."/>
            <person name="Rogers J."/>
            <person name="Van den Ackerveken G."/>
            <person name="Jones J.D."/>
            <person name="McDowell J.M."/>
            <person name="Beynon J."/>
            <person name="Tyler B.M."/>
        </authorList>
    </citation>
    <scope>NUCLEOTIDE SEQUENCE [LARGE SCALE GENOMIC DNA]</scope>
    <source>
        <strain evidence="5">Emoy2</strain>
    </source>
</reference>
<reference evidence="4" key="2">
    <citation type="submission" date="2015-06" db="UniProtKB">
        <authorList>
            <consortium name="EnsemblProtists"/>
        </authorList>
    </citation>
    <scope>IDENTIFICATION</scope>
    <source>
        <strain evidence="4">Emoy2</strain>
    </source>
</reference>
<feature type="compositionally biased region" description="Basic and acidic residues" evidence="2">
    <location>
        <begin position="602"/>
        <end position="612"/>
    </location>
</feature>
<dbReference type="SMART" id="SM00240">
    <property type="entry name" value="FHA"/>
    <property type="match status" value="1"/>
</dbReference>
<accession>M4B2V9</accession>
<dbReference type="EnsemblProtists" id="HpaT800607">
    <property type="protein sequence ID" value="HpaP800607"/>
    <property type="gene ID" value="HpaG800607"/>
</dbReference>
<dbReference type="InterPro" id="IPR000253">
    <property type="entry name" value="FHA_dom"/>
</dbReference>
<proteinExistence type="predicted"/>
<feature type="compositionally biased region" description="Basic and acidic residues" evidence="2">
    <location>
        <begin position="147"/>
        <end position="160"/>
    </location>
</feature>